<protein>
    <submittedName>
        <fullName evidence="3">Oxalate decarboxylase</fullName>
    </submittedName>
</protein>
<feature type="chain" id="PRO_5040295117" evidence="1">
    <location>
        <begin position="28"/>
        <end position="231"/>
    </location>
</feature>
<dbReference type="Gene3D" id="2.60.120.10">
    <property type="entry name" value="Jelly Rolls"/>
    <property type="match status" value="1"/>
</dbReference>
<dbReference type="InterPro" id="IPR006045">
    <property type="entry name" value="Cupin_1"/>
</dbReference>
<keyword evidence="1" id="KW-0732">Signal</keyword>
<dbReference type="Proteomes" id="UP000757232">
    <property type="component" value="Unassembled WGS sequence"/>
</dbReference>
<accession>A0A9Q5N4Y6</accession>
<dbReference type="InterPro" id="IPR014710">
    <property type="entry name" value="RmlC-like_jellyroll"/>
</dbReference>
<organism evidence="3 4">
    <name type="scientific">Sanghuangporus baumii</name>
    <name type="common">Phellinus baumii</name>
    <dbReference type="NCBI Taxonomy" id="108892"/>
    <lineage>
        <taxon>Eukaryota</taxon>
        <taxon>Fungi</taxon>
        <taxon>Dikarya</taxon>
        <taxon>Basidiomycota</taxon>
        <taxon>Agaricomycotina</taxon>
        <taxon>Agaricomycetes</taxon>
        <taxon>Hymenochaetales</taxon>
        <taxon>Hymenochaetaceae</taxon>
        <taxon>Sanghuangporus</taxon>
    </lineage>
</organism>
<dbReference type="SUPFAM" id="SSF51182">
    <property type="entry name" value="RmlC-like cupins"/>
    <property type="match status" value="1"/>
</dbReference>
<proteinExistence type="predicted"/>
<feature type="domain" description="Cupin type-1" evidence="2">
    <location>
        <begin position="149"/>
        <end position="228"/>
    </location>
</feature>
<dbReference type="InterPro" id="IPR011051">
    <property type="entry name" value="RmlC_Cupin_sf"/>
</dbReference>
<evidence type="ECO:0000313" key="3">
    <source>
        <dbReference type="EMBL" id="OCB84753.1"/>
    </source>
</evidence>
<dbReference type="OrthoDB" id="3248652at2759"/>
<dbReference type="Pfam" id="PF00190">
    <property type="entry name" value="Cupin_1"/>
    <property type="match status" value="1"/>
</dbReference>
<keyword evidence="4" id="KW-1185">Reference proteome</keyword>
<evidence type="ECO:0000313" key="4">
    <source>
        <dbReference type="Proteomes" id="UP000757232"/>
    </source>
</evidence>
<dbReference type="EMBL" id="LNZH02000214">
    <property type="protein sequence ID" value="OCB84753.1"/>
    <property type="molecule type" value="Genomic_DNA"/>
</dbReference>
<reference evidence="3" key="1">
    <citation type="submission" date="2016-06" db="EMBL/GenBank/DDBJ databases">
        <title>Draft Genome sequence of the fungus Inonotus baumii.</title>
        <authorList>
            <person name="Zhu H."/>
            <person name="Lin W."/>
        </authorList>
    </citation>
    <scope>NUCLEOTIDE SEQUENCE</scope>
    <source>
        <strain evidence="3">821</strain>
    </source>
</reference>
<evidence type="ECO:0000259" key="2">
    <source>
        <dbReference type="Pfam" id="PF00190"/>
    </source>
</evidence>
<dbReference type="AlphaFoldDB" id="A0A9Q5N4Y6"/>
<sequence length="231" mass="24588">MFHIMLAKRVTYCLISAFVALAAPAIGESGSLEFPSVLSSVSTSTVPSFIPLKQTVATARNDPNHQPFPQGTDEIAQAINGHLDATILSEDNIEILQQNPDAIALPTTDPGSTECEMAINTSALPSRDDNGLVGPAGPVPNSYTYKLSQAPSIPLSGGSWKVFDTSVFPVANTIVCALVTVEPGAIRELHWHPTQAEWSYFITGTARMTLFAGSSSARTFDYQAGDIGMLF</sequence>
<gene>
    <name evidence="3" type="ORF">A7U60_g8278</name>
</gene>
<evidence type="ECO:0000256" key="1">
    <source>
        <dbReference type="SAM" id="SignalP"/>
    </source>
</evidence>
<name>A0A9Q5N4Y6_SANBA</name>
<feature type="signal peptide" evidence="1">
    <location>
        <begin position="1"/>
        <end position="27"/>
    </location>
</feature>
<comment type="caution">
    <text evidence="3">The sequence shown here is derived from an EMBL/GenBank/DDBJ whole genome shotgun (WGS) entry which is preliminary data.</text>
</comment>